<keyword evidence="3" id="KW-0804">Transcription</keyword>
<dbReference type="Gene3D" id="1.10.10.10">
    <property type="entry name" value="Winged helix-like DNA-binding domain superfamily/Winged helix DNA-binding domain"/>
    <property type="match status" value="1"/>
</dbReference>
<dbReference type="AlphaFoldDB" id="A0A7L4YM51"/>
<dbReference type="SMART" id="SM00346">
    <property type="entry name" value="HTH_ICLR"/>
    <property type="match status" value="1"/>
</dbReference>
<dbReference type="RefSeq" id="WP_159543353.1">
    <property type="nucleotide sequence ID" value="NZ_CP047156.1"/>
</dbReference>
<evidence type="ECO:0000256" key="3">
    <source>
        <dbReference type="ARBA" id="ARBA00023163"/>
    </source>
</evidence>
<feature type="domain" description="HTH iclR-type" evidence="4">
    <location>
        <begin position="2"/>
        <end position="61"/>
    </location>
</feature>
<name>A0A7L4YM51_9ACTN</name>
<dbReference type="InterPro" id="IPR014757">
    <property type="entry name" value="Tscrpt_reg_IclR_C"/>
</dbReference>
<evidence type="ECO:0000256" key="2">
    <source>
        <dbReference type="ARBA" id="ARBA00023125"/>
    </source>
</evidence>
<keyword evidence="1" id="KW-0805">Transcription regulation</keyword>
<dbReference type="InParanoid" id="A0A7L4YM51"/>
<evidence type="ECO:0000256" key="1">
    <source>
        <dbReference type="ARBA" id="ARBA00023015"/>
    </source>
</evidence>
<accession>A0A7L4YM51</accession>
<dbReference type="PANTHER" id="PTHR30136">
    <property type="entry name" value="HELIX-TURN-HELIX TRANSCRIPTIONAL REGULATOR, ICLR FAMILY"/>
    <property type="match status" value="1"/>
</dbReference>
<feature type="domain" description="IclR-ED" evidence="5">
    <location>
        <begin position="62"/>
        <end position="246"/>
    </location>
</feature>
<dbReference type="KEGG" id="eke:EK0264_04490"/>
<dbReference type="Pfam" id="PF01614">
    <property type="entry name" value="IclR_C"/>
    <property type="match status" value="1"/>
</dbReference>
<keyword evidence="7" id="KW-1185">Reference proteome</keyword>
<keyword evidence="2" id="KW-0238">DNA-binding</keyword>
<gene>
    <name evidence="6" type="ORF">EK0264_04490</name>
</gene>
<dbReference type="GO" id="GO:0003700">
    <property type="term" value="F:DNA-binding transcription factor activity"/>
    <property type="evidence" value="ECO:0007669"/>
    <property type="project" value="TreeGrafter"/>
</dbReference>
<dbReference type="InterPro" id="IPR050707">
    <property type="entry name" value="HTH_MetabolicPath_Reg"/>
</dbReference>
<dbReference type="EMBL" id="CP047156">
    <property type="protein sequence ID" value="QHB99616.1"/>
    <property type="molecule type" value="Genomic_DNA"/>
</dbReference>
<evidence type="ECO:0000259" key="5">
    <source>
        <dbReference type="PROSITE" id="PS51078"/>
    </source>
</evidence>
<dbReference type="GO" id="GO:0045892">
    <property type="term" value="P:negative regulation of DNA-templated transcription"/>
    <property type="evidence" value="ECO:0007669"/>
    <property type="project" value="TreeGrafter"/>
</dbReference>
<evidence type="ECO:0000259" key="4">
    <source>
        <dbReference type="PROSITE" id="PS51077"/>
    </source>
</evidence>
<dbReference type="PANTHER" id="PTHR30136:SF24">
    <property type="entry name" value="HTH-TYPE TRANSCRIPTIONAL REPRESSOR ALLR"/>
    <property type="match status" value="1"/>
</dbReference>
<evidence type="ECO:0000313" key="7">
    <source>
        <dbReference type="Proteomes" id="UP000463857"/>
    </source>
</evidence>
<dbReference type="Pfam" id="PF09339">
    <property type="entry name" value="HTH_IclR"/>
    <property type="match status" value="1"/>
</dbReference>
<proteinExistence type="predicted"/>
<dbReference type="InterPro" id="IPR036390">
    <property type="entry name" value="WH_DNA-bd_sf"/>
</dbReference>
<evidence type="ECO:0000313" key="6">
    <source>
        <dbReference type="EMBL" id="QHB99616.1"/>
    </source>
</evidence>
<dbReference type="InterPro" id="IPR036388">
    <property type="entry name" value="WH-like_DNA-bd_sf"/>
</dbReference>
<dbReference type="InterPro" id="IPR005471">
    <property type="entry name" value="Tscrpt_reg_IclR_N"/>
</dbReference>
<dbReference type="SUPFAM" id="SSF46785">
    <property type="entry name" value="Winged helix' DNA-binding domain"/>
    <property type="match status" value="1"/>
</dbReference>
<reference evidence="6 7" key="1">
    <citation type="journal article" date="2018" name="Int. J. Syst. Evol. Microbiol.">
        <title>Epidermidibacterium keratini gen. nov., sp. nov., a member of the family Sporichthyaceae, isolated from keratin epidermis.</title>
        <authorList>
            <person name="Lee D.G."/>
            <person name="Trujillo M.E."/>
            <person name="Kang S."/>
            <person name="Nam J.J."/>
            <person name="Kim Y.J."/>
        </authorList>
    </citation>
    <scope>NUCLEOTIDE SEQUENCE [LARGE SCALE GENOMIC DNA]</scope>
    <source>
        <strain evidence="6 7">EPI-7</strain>
    </source>
</reference>
<dbReference type="InterPro" id="IPR029016">
    <property type="entry name" value="GAF-like_dom_sf"/>
</dbReference>
<dbReference type="Gene3D" id="3.30.450.40">
    <property type="match status" value="1"/>
</dbReference>
<dbReference type="PROSITE" id="PS51078">
    <property type="entry name" value="ICLR_ED"/>
    <property type="match status" value="1"/>
</dbReference>
<protein>
    <submittedName>
        <fullName evidence="6">Helix-turn-helix domain-containing protein</fullName>
    </submittedName>
</protein>
<dbReference type="PROSITE" id="PS51077">
    <property type="entry name" value="HTH_ICLR"/>
    <property type="match status" value="1"/>
</dbReference>
<dbReference type="SUPFAM" id="SSF55781">
    <property type="entry name" value="GAF domain-like"/>
    <property type="match status" value="1"/>
</dbReference>
<dbReference type="Proteomes" id="UP000463857">
    <property type="component" value="Chromosome"/>
</dbReference>
<dbReference type="OrthoDB" id="4068713at2"/>
<dbReference type="FunCoup" id="A0A7L4YM51">
    <property type="interactions" value="1"/>
</dbReference>
<organism evidence="6 7">
    <name type="scientific">Epidermidibacterium keratini</name>
    <dbReference type="NCBI Taxonomy" id="1891644"/>
    <lineage>
        <taxon>Bacteria</taxon>
        <taxon>Bacillati</taxon>
        <taxon>Actinomycetota</taxon>
        <taxon>Actinomycetes</taxon>
        <taxon>Sporichthyales</taxon>
        <taxon>Sporichthyaceae</taxon>
        <taxon>Epidermidibacterium</taxon>
    </lineage>
</organism>
<sequence length="261" mass="28469">MSQSLQRALAILGELGEGPKSLDELSVTLGVHKSTALRLLQTLEADRFVRRDDRHQFSLGSRLFELGTASLQQHQIRDVAMPHLEELGKATGGQAVHLAMLENAQPIYIGKVESTHAVRMYSRIGLPAPLHATGVGKVLASELPERRLAEALAATDFRPFTANTITDPVAFGEVLQKVRDRGWAEDSSEHESFINCIAAPLRDAGGTIVAAVSISVPDVTLSRDEVHALLPQLLEATAAIEEDWAGMSRSERSHHRLKRTP</sequence>
<dbReference type="GO" id="GO:0003677">
    <property type="term" value="F:DNA binding"/>
    <property type="evidence" value="ECO:0007669"/>
    <property type="project" value="UniProtKB-KW"/>
</dbReference>